<evidence type="ECO:0000313" key="6">
    <source>
        <dbReference type="Proteomes" id="UP001287356"/>
    </source>
</evidence>
<proteinExistence type="predicted"/>
<organism evidence="5 6">
    <name type="scientific">Lasiosphaeria ovina</name>
    <dbReference type="NCBI Taxonomy" id="92902"/>
    <lineage>
        <taxon>Eukaryota</taxon>
        <taxon>Fungi</taxon>
        <taxon>Dikarya</taxon>
        <taxon>Ascomycota</taxon>
        <taxon>Pezizomycotina</taxon>
        <taxon>Sordariomycetes</taxon>
        <taxon>Sordariomycetidae</taxon>
        <taxon>Sordariales</taxon>
        <taxon>Lasiosphaeriaceae</taxon>
        <taxon>Lasiosphaeria</taxon>
    </lineage>
</organism>
<evidence type="ECO:0000256" key="2">
    <source>
        <dbReference type="ARBA" id="ARBA00022643"/>
    </source>
</evidence>
<keyword evidence="3" id="KW-0157">Chromophore</keyword>
<keyword evidence="6" id="KW-1185">Reference proteome</keyword>
<comment type="caution">
    <text evidence="5">The sequence shown here is derived from an EMBL/GenBank/DDBJ whole genome shotgun (WGS) entry which is preliminary data.</text>
</comment>
<dbReference type="Gene3D" id="3.30.450.20">
    <property type="entry name" value="PAS domain"/>
    <property type="match status" value="1"/>
</dbReference>
<gene>
    <name evidence="5" type="ORF">B0T24DRAFT_657496</name>
</gene>
<evidence type="ECO:0000259" key="4">
    <source>
        <dbReference type="Pfam" id="PF13426"/>
    </source>
</evidence>
<name>A0AAE0KCM9_9PEZI</name>
<feature type="domain" description="PAS" evidence="4">
    <location>
        <begin position="200"/>
        <end position="274"/>
    </location>
</feature>
<dbReference type="AlphaFoldDB" id="A0AAE0KCM9"/>
<dbReference type="InterPro" id="IPR035965">
    <property type="entry name" value="PAS-like_dom_sf"/>
</dbReference>
<accession>A0AAE0KCM9</accession>
<keyword evidence="1" id="KW-0285">Flavoprotein</keyword>
<reference evidence="5" key="2">
    <citation type="submission" date="2023-06" db="EMBL/GenBank/DDBJ databases">
        <authorList>
            <consortium name="Lawrence Berkeley National Laboratory"/>
            <person name="Haridas S."/>
            <person name="Hensen N."/>
            <person name="Bonometti L."/>
            <person name="Westerberg I."/>
            <person name="Brannstrom I.O."/>
            <person name="Guillou S."/>
            <person name="Cros-Aarteil S."/>
            <person name="Calhoun S."/>
            <person name="Kuo A."/>
            <person name="Mondo S."/>
            <person name="Pangilinan J."/>
            <person name="Riley R."/>
            <person name="Labutti K."/>
            <person name="Andreopoulos B."/>
            <person name="Lipzen A."/>
            <person name="Chen C."/>
            <person name="Yanf M."/>
            <person name="Daum C."/>
            <person name="Ng V."/>
            <person name="Clum A."/>
            <person name="Steindorff A."/>
            <person name="Ohm R."/>
            <person name="Martin F."/>
            <person name="Silar P."/>
            <person name="Natvig D."/>
            <person name="Lalanne C."/>
            <person name="Gautier V."/>
            <person name="Ament-Velasquez S.L."/>
            <person name="Kruys A."/>
            <person name="Hutchinson M.I."/>
            <person name="Powell A.J."/>
            <person name="Barry K."/>
            <person name="Miller A.N."/>
            <person name="Grigoriev I.V."/>
            <person name="Debuchy R."/>
            <person name="Gladieux P."/>
            <person name="Thoren M.H."/>
            <person name="Johannesson H."/>
        </authorList>
    </citation>
    <scope>NUCLEOTIDE SEQUENCE</scope>
    <source>
        <strain evidence="5">CBS 958.72</strain>
    </source>
</reference>
<keyword evidence="2" id="KW-0288">FMN</keyword>
<sequence length="530" mass="58518">MAPSSSPTAATALPTISRPSSIASTCQTNATSLAPLQVRGPDIKRLREEEVEPGSFDLIAPAASNDSGRYCIEKRSEQLFSGRHLAVMLADQNLMIRFNDFVQTYRPASAPLLVYYFDILKALRAVEYSNTTIASNLPSLGDHDFANDKAPSTELPAFITHTWIRTATISIKKRITGSLPAHLREMSEGLAEVFCLTDPSREDNLIGFASEEFYRTTQYGTNYVVGRNCRFLQGPKTDRSSIERLRRNLSAGKEHCETILNYRRDGSPFMNLLIYVVGAQIDVSGLAKDCVGLESLRRLVNSETTSNQGAEDYTGNENGVQTKKDAFREMSELFDLAEMETVRRHGGESHRFREGIQHDGAISNCAKATTAAIDLANGRLTGIYEHYLLVRPFPNLRILFASPSLLHVPGIPQESALTMAFADGTAVTAKVRWINRFDGDGRTRWLHCTPLVGNDGTIGVWVVVIVDDEEDIRTRSKRRAPAVDADIRPKSSSTYLTRKPILDDLMSLSDLARSDATPADPAGIQDPDQT</sequence>
<dbReference type="InterPro" id="IPR000014">
    <property type="entry name" value="PAS"/>
</dbReference>
<evidence type="ECO:0000313" key="5">
    <source>
        <dbReference type="EMBL" id="KAK3373727.1"/>
    </source>
</evidence>
<dbReference type="Pfam" id="PF13426">
    <property type="entry name" value="PAS_9"/>
    <property type="match status" value="1"/>
</dbReference>
<evidence type="ECO:0000256" key="3">
    <source>
        <dbReference type="ARBA" id="ARBA00022991"/>
    </source>
</evidence>
<protein>
    <recommendedName>
        <fullName evidence="4">PAS domain-containing protein</fullName>
    </recommendedName>
</protein>
<dbReference type="Proteomes" id="UP001287356">
    <property type="component" value="Unassembled WGS sequence"/>
</dbReference>
<dbReference type="PANTHER" id="PTHR47429">
    <property type="entry name" value="PROTEIN TWIN LOV 1"/>
    <property type="match status" value="1"/>
</dbReference>
<reference evidence="5" key="1">
    <citation type="journal article" date="2023" name="Mol. Phylogenet. Evol.">
        <title>Genome-scale phylogeny and comparative genomics of the fungal order Sordariales.</title>
        <authorList>
            <person name="Hensen N."/>
            <person name="Bonometti L."/>
            <person name="Westerberg I."/>
            <person name="Brannstrom I.O."/>
            <person name="Guillou S."/>
            <person name="Cros-Aarteil S."/>
            <person name="Calhoun S."/>
            <person name="Haridas S."/>
            <person name="Kuo A."/>
            <person name="Mondo S."/>
            <person name="Pangilinan J."/>
            <person name="Riley R."/>
            <person name="LaButti K."/>
            <person name="Andreopoulos B."/>
            <person name="Lipzen A."/>
            <person name="Chen C."/>
            <person name="Yan M."/>
            <person name="Daum C."/>
            <person name="Ng V."/>
            <person name="Clum A."/>
            <person name="Steindorff A."/>
            <person name="Ohm R.A."/>
            <person name="Martin F."/>
            <person name="Silar P."/>
            <person name="Natvig D.O."/>
            <person name="Lalanne C."/>
            <person name="Gautier V."/>
            <person name="Ament-Velasquez S.L."/>
            <person name="Kruys A."/>
            <person name="Hutchinson M.I."/>
            <person name="Powell A.J."/>
            <person name="Barry K."/>
            <person name="Miller A.N."/>
            <person name="Grigoriev I.V."/>
            <person name="Debuchy R."/>
            <person name="Gladieux P."/>
            <person name="Hiltunen Thoren M."/>
            <person name="Johannesson H."/>
        </authorList>
    </citation>
    <scope>NUCLEOTIDE SEQUENCE</scope>
    <source>
        <strain evidence="5">CBS 958.72</strain>
    </source>
</reference>
<evidence type="ECO:0000256" key="1">
    <source>
        <dbReference type="ARBA" id="ARBA00022630"/>
    </source>
</evidence>
<dbReference type="EMBL" id="JAULSN010000004">
    <property type="protein sequence ID" value="KAK3373727.1"/>
    <property type="molecule type" value="Genomic_DNA"/>
</dbReference>
<dbReference type="PANTHER" id="PTHR47429:SF9">
    <property type="entry name" value="PAS DOMAIN-CONTAINING PROTEIN"/>
    <property type="match status" value="1"/>
</dbReference>
<dbReference type="GO" id="GO:0005634">
    <property type="term" value="C:nucleus"/>
    <property type="evidence" value="ECO:0007669"/>
    <property type="project" value="TreeGrafter"/>
</dbReference>
<dbReference type="SUPFAM" id="SSF55785">
    <property type="entry name" value="PYP-like sensor domain (PAS domain)"/>
    <property type="match status" value="1"/>
</dbReference>